<name>A0ABR7HR38_9FIRM</name>
<proteinExistence type="predicted"/>
<organism evidence="1 2">
    <name type="scientific">Pseudoflavonifractor hominis</name>
    <dbReference type="NCBI Taxonomy" id="2763059"/>
    <lineage>
        <taxon>Bacteria</taxon>
        <taxon>Bacillati</taxon>
        <taxon>Bacillota</taxon>
        <taxon>Clostridia</taxon>
        <taxon>Eubacteriales</taxon>
        <taxon>Oscillospiraceae</taxon>
        <taxon>Pseudoflavonifractor</taxon>
    </lineage>
</organism>
<protein>
    <submittedName>
        <fullName evidence="1">Uncharacterized protein</fullName>
    </submittedName>
</protein>
<dbReference type="RefSeq" id="WP_186963089.1">
    <property type="nucleotide sequence ID" value="NZ_JACOPR010000002.1"/>
</dbReference>
<accession>A0ABR7HR38</accession>
<reference evidence="1 2" key="1">
    <citation type="submission" date="2020-08" db="EMBL/GenBank/DDBJ databases">
        <title>Genome public.</title>
        <authorList>
            <person name="Liu C."/>
            <person name="Sun Q."/>
        </authorList>
    </citation>
    <scope>NUCLEOTIDE SEQUENCE [LARGE SCALE GENOMIC DNA]</scope>
    <source>
        <strain evidence="1 2">New-38</strain>
    </source>
</reference>
<keyword evidence="2" id="KW-1185">Reference proteome</keyword>
<dbReference type="Proteomes" id="UP000660021">
    <property type="component" value="Unassembled WGS sequence"/>
</dbReference>
<gene>
    <name evidence="1" type="ORF">H8S34_03815</name>
</gene>
<sequence length="80" mass="9051">MDILEEITAALGFSKSISQSFSVSVTIPADETRYSKLGLASDFYHQFFLKKTYLNGNLIDESEGSAMYPTDMYLKVYYKA</sequence>
<comment type="caution">
    <text evidence="1">The sequence shown here is derived from an EMBL/GenBank/DDBJ whole genome shotgun (WGS) entry which is preliminary data.</text>
</comment>
<evidence type="ECO:0000313" key="2">
    <source>
        <dbReference type="Proteomes" id="UP000660021"/>
    </source>
</evidence>
<evidence type="ECO:0000313" key="1">
    <source>
        <dbReference type="EMBL" id="MBC5729957.1"/>
    </source>
</evidence>
<dbReference type="EMBL" id="JACOPR010000002">
    <property type="protein sequence ID" value="MBC5729957.1"/>
    <property type="molecule type" value="Genomic_DNA"/>
</dbReference>